<dbReference type="Gene3D" id="3.30.1450.10">
    <property type="match status" value="1"/>
</dbReference>
<evidence type="ECO:0000256" key="3">
    <source>
        <dbReference type="SAM" id="SignalP"/>
    </source>
</evidence>
<evidence type="ECO:0000313" key="6">
    <source>
        <dbReference type="Proteomes" id="UP000276886"/>
    </source>
</evidence>
<dbReference type="NCBIfam" id="NF008423">
    <property type="entry name" value="PRK11251.1"/>
    <property type="match status" value="1"/>
</dbReference>
<organism evidence="5 6">
    <name type="scientific">Pseudomonas syringae pv. pisi</name>
    <dbReference type="NCBI Taxonomy" id="59510"/>
    <lineage>
        <taxon>Bacteria</taxon>
        <taxon>Pseudomonadati</taxon>
        <taxon>Pseudomonadota</taxon>
        <taxon>Gammaproteobacteria</taxon>
        <taxon>Pseudomonadales</taxon>
        <taxon>Pseudomonadaceae</taxon>
        <taxon>Pseudomonas</taxon>
        <taxon>Pseudomonas syringae</taxon>
    </lineage>
</organism>
<dbReference type="InterPro" id="IPR037873">
    <property type="entry name" value="BamE-like"/>
</dbReference>
<dbReference type="EMBL" id="RBPQ01000251">
    <property type="protein sequence ID" value="RMO22252.1"/>
    <property type="molecule type" value="Genomic_DNA"/>
</dbReference>
<evidence type="ECO:0000259" key="4">
    <source>
        <dbReference type="Pfam" id="PF04355"/>
    </source>
</evidence>
<dbReference type="Proteomes" id="UP000276886">
    <property type="component" value="Unassembled WGS sequence"/>
</dbReference>
<feature type="chain" id="PRO_5018158401" evidence="3">
    <location>
        <begin position="21"/>
        <end position="119"/>
    </location>
</feature>
<protein>
    <submittedName>
        <fullName evidence="5">DNA-binding transcriptional activator OsmE</fullName>
    </submittedName>
</protein>
<keyword evidence="1 3" id="KW-0732">Signal</keyword>
<dbReference type="InterPro" id="IPR007450">
    <property type="entry name" value="BamE_dom"/>
</dbReference>
<reference evidence="5 6" key="1">
    <citation type="submission" date="2018-08" db="EMBL/GenBank/DDBJ databases">
        <title>Recombination of ecologically and evolutionarily significant loci maintains genetic cohesion in the Pseudomonas syringae species complex.</title>
        <authorList>
            <person name="Dillon M."/>
            <person name="Thakur S."/>
            <person name="Almeida R.N.D."/>
            <person name="Weir B.S."/>
            <person name="Guttman D.S."/>
        </authorList>
    </citation>
    <scope>NUCLEOTIDE SEQUENCE [LARGE SCALE GENOMIC DNA]</scope>
    <source>
        <strain evidence="5 6">ICMP 2788</strain>
    </source>
</reference>
<comment type="caution">
    <text evidence="5">The sequence shown here is derived from an EMBL/GenBank/DDBJ whole genome shotgun (WGS) entry which is preliminary data.</text>
</comment>
<gene>
    <name evidence="5" type="ORF">ALQ44_05267</name>
</gene>
<keyword evidence="2" id="KW-0472">Membrane</keyword>
<evidence type="ECO:0000256" key="1">
    <source>
        <dbReference type="ARBA" id="ARBA00022729"/>
    </source>
</evidence>
<dbReference type="GO" id="GO:0019867">
    <property type="term" value="C:outer membrane"/>
    <property type="evidence" value="ECO:0007669"/>
    <property type="project" value="InterPro"/>
</dbReference>
<sequence>MTCGAITMYKKLFAATFVLATMAGCSNTTVQNPVDYVTYRNEPLVKQVENGMTRQQVLTIGGEPSSTIERRVNPGTCNNYVMNKDGHKQVYHVSFNSDGRVTNKGFMTCEQREKNEKAM</sequence>
<proteinExistence type="predicted"/>
<dbReference type="AlphaFoldDB" id="A0A3M2XB97"/>
<feature type="signal peptide" evidence="3">
    <location>
        <begin position="1"/>
        <end position="20"/>
    </location>
</feature>
<feature type="domain" description="Outer membrane protein assembly factor BamE" evidence="4">
    <location>
        <begin position="38"/>
        <end position="104"/>
    </location>
</feature>
<evidence type="ECO:0000256" key="2">
    <source>
        <dbReference type="ARBA" id="ARBA00023136"/>
    </source>
</evidence>
<dbReference type="GO" id="GO:0003677">
    <property type="term" value="F:DNA binding"/>
    <property type="evidence" value="ECO:0007669"/>
    <property type="project" value="UniProtKB-KW"/>
</dbReference>
<keyword evidence="5" id="KW-0238">DNA-binding</keyword>
<dbReference type="Pfam" id="PF04355">
    <property type="entry name" value="BamE"/>
    <property type="match status" value="1"/>
</dbReference>
<name>A0A3M2XB97_PSESJ</name>
<accession>A0A3M2XB97</accession>
<evidence type="ECO:0000313" key="5">
    <source>
        <dbReference type="EMBL" id="RMO22252.1"/>
    </source>
</evidence>